<reference evidence="5" key="1">
    <citation type="submission" date="2018-12" db="EMBL/GenBank/DDBJ databases">
        <title>Tengunoibacter tsumagoiensis gen. nov., sp. nov., Dictyobacter kobayashii sp. nov., D. alpinus sp. nov., and D. joshuensis sp. nov. and description of Dictyobacteraceae fam. nov. within the order Ktedonobacterales isolated from Tengu-no-mugimeshi.</title>
        <authorList>
            <person name="Wang C.M."/>
            <person name="Zheng Y."/>
            <person name="Sakai Y."/>
            <person name="Toyoda A."/>
            <person name="Minakuchi Y."/>
            <person name="Abe K."/>
            <person name="Yokota A."/>
            <person name="Yabe S."/>
        </authorList>
    </citation>
    <scope>NUCLEOTIDE SEQUENCE [LARGE SCALE GENOMIC DNA]</scope>
    <source>
        <strain evidence="5">Uno16</strain>
    </source>
</reference>
<sequence length="327" mass="36480">MRRKPGRIHPFLFERSFLGILACGYVVYWVVFGHVLYSWAFPSTDPVVDHHIETHASTEIQYWTVAKMRSAVDEDQQYRGSSSSVQEKNSPTRPGKATLKQGQAPRDKNLAYPLSTVGKLFFTDDAGHNMSCSGTAVTSPNRSVVDTAGHCFYYYGQWMQNVIFCPLYDNGNTPYGCWAAHDLEIPADWINANPGDFHHDFGMAIVSPNSQGLLTDVVGGVGWAYNQPVNRQFYAYGYPAGYPFDGQSRQSCEGSAGMSWQHGEGTVVSIPCNMNGGSSGGPWFIKIGNNWYLNGHNDFGSSLLPEHMFSPYYDDAWYTLYRKASAY</sequence>
<proteinExistence type="predicted"/>
<dbReference type="Gene3D" id="2.40.10.10">
    <property type="entry name" value="Trypsin-like serine proteases"/>
    <property type="match status" value="2"/>
</dbReference>
<feature type="transmembrane region" description="Helical" evidence="3">
    <location>
        <begin position="12"/>
        <end position="37"/>
    </location>
</feature>
<gene>
    <name evidence="4" type="ORF">KDA_54370</name>
</gene>
<evidence type="ECO:0000313" key="4">
    <source>
        <dbReference type="EMBL" id="GCE29953.1"/>
    </source>
</evidence>
<dbReference type="InterPro" id="IPR050966">
    <property type="entry name" value="Glutamyl_endopeptidase"/>
</dbReference>
<evidence type="ECO:0000256" key="3">
    <source>
        <dbReference type="SAM" id="Phobius"/>
    </source>
</evidence>
<evidence type="ECO:0000256" key="2">
    <source>
        <dbReference type="SAM" id="MobiDB-lite"/>
    </source>
</evidence>
<organism evidence="4 5">
    <name type="scientific">Dictyobacter alpinus</name>
    <dbReference type="NCBI Taxonomy" id="2014873"/>
    <lineage>
        <taxon>Bacteria</taxon>
        <taxon>Bacillati</taxon>
        <taxon>Chloroflexota</taxon>
        <taxon>Ktedonobacteria</taxon>
        <taxon>Ktedonobacterales</taxon>
        <taxon>Dictyobacteraceae</taxon>
        <taxon>Dictyobacter</taxon>
    </lineage>
</organism>
<dbReference type="Proteomes" id="UP000287171">
    <property type="component" value="Unassembled WGS sequence"/>
</dbReference>
<keyword evidence="1" id="KW-0732">Signal</keyword>
<comment type="caution">
    <text evidence="4">The sequence shown here is derived from an EMBL/GenBank/DDBJ whole genome shotgun (WGS) entry which is preliminary data.</text>
</comment>
<dbReference type="RefSeq" id="WP_126630129.1">
    <property type="nucleotide sequence ID" value="NZ_BIFT01000002.1"/>
</dbReference>
<evidence type="ECO:0000313" key="5">
    <source>
        <dbReference type="Proteomes" id="UP000287171"/>
    </source>
</evidence>
<keyword evidence="3" id="KW-1133">Transmembrane helix</keyword>
<dbReference type="SUPFAM" id="SSF50494">
    <property type="entry name" value="Trypsin-like serine proteases"/>
    <property type="match status" value="1"/>
</dbReference>
<dbReference type="InterPro" id="IPR043504">
    <property type="entry name" value="Peptidase_S1_PA_chymotrypsin"/>
</dbReference>
<dbReference type="OrthoDB" id="191045at2"/>
<accession>A0A402BEZ6</accession>
<keyword evidence="5" id="KW-1185">Reference proteome</keyword>
<evidence type="ECO:0000256" key="1">
    <source>
        <dbReference type="ARBA" id="ARBA00022729"/>
    </source>
</evidence>
<keyword evidence="3" id="KW-0812">Transmembrane</keyword>
<dbReference type="PANTHER" id="PTHR15462">
    <property type="entry name" value="SERINE PROTEASE"/>
    <property type="match status" value="1"/>
</dbReference>
<dbReference type="EMBL" id="BIFT01000002">
    <property type="protein sequence ID" value="GCE29953.1"/>
    <property type="molecule type" value="Genomic_DNA"/>
</dbReference>
<feature type="compositionally biased region" description="Polar residues" evidence="2">
    <location>
        <begin position="78"/>
        <end position="92"/>
    </location>
</feature>
<dbReference type="InterPro" id="IPR009003">
    <property type="entry name" value="Peptidase_S1_PA"/>
</dbReference>
<name>A0A402BEZ6_9CHLR</name>
<protein>
    <submittedName>
        <fullName evidence="4">Peptidase</fullName>
    </submittedName>
</protein>
<feature type="region of interest" description="Disordered" evidence="2">
    <location>
        <begin position="76"/>
        <end position="103"/>
    </location>
</feature>
<keyword evidence="3" id="KW-0472">Membrane</keyword>
<dbReference type="AlphaFoldDB" id="A0A402BEZ6"/>